<evidence type="ECO:0000256" key="1">
    <source>
        <dbReference type="SAM" id="SignalP"/>
    </source>
</evidence>
<protein>
    <recommendedName>
        <fullName evidence="2">Fungal-type protein kinase domain-containing protein</fullName>
    </recommendedName>
</protein>
<dbReference type="Proteomes" id="UP000274822">
    <property type="component" value="Unassembled WGS sequence"/>
</dbReference>
<evidence type="ECO:0000313" key="4">
    <source>
        <dbReference type="Proteomes" id="UP000274822"/>
    </source>
</evidence>
<organism evidence="3 4">
    <name type="scientific">Jimgerdemannia flammicorona</name>
    <dbReference type="NCBI Taxonomy" id="994334"/>
    <lineage>
        <taxon>Eukaryota</taxon>
        <taxon>Fungi</taxon>
        <taxon>Fungi incertae sedis</taxon>
        <taxon>Mucoromycota</taxon>
        <taxon>Mucoromycotina</taxon>
        <taxon>Endogonomycetes</taxon>
        <taxon>Endogonales</taxon>
        <taxon>Endogonaceae</taxon>
        <taxon>Jimgerdemannia</taxon>
    </lineage>
</organism>
<proteinExistence type="predicted"/>
<keyword evidence="1" id="KW-0732">Signal</keyword>
<comment type="caution">
    <text evidence="3">The sequence shown here is derived from an EMBL/GenBank/DDBJ whole genome shotgun (WGS) entry which is preliminary data.</text>
</comment>
<keyword evidence="4" id="KW-1185">Reference proteome</keyword>
<dbReference type="EMBL" id="RBNJ01007689">
    <property type="protein sequence ID" value="RUS27840.1"/>
    <property type="molecule type" value="Genomic_DNA"/>
</dbReference>
<evidence type="ECO:0000259" key="2">
    <source>
        <dbReference type="Pfam" id="PF17667"/>
    </source>
</evidence>
<sequence>MLTTTIHIITLASYIQEVFGAQDTRNAMVGITICGHQICIWIFDQSGAIGLEVVNVDVQPLLFIRIIVGLADNKFGFDNTIQTTQNGRIVVIGPDTFTLLKCIYRNAGINT</sequence>
<dbReference type="PANTHER" id="PTHR38248:SF2">
    <property type="entry name" value="FUNK1 11"/>
    <property type="match status" value="1"/>
</dbReference>
<dbReference type="AlphaFoldDB" id="A0A433QDI4"/>
<dbReference type="PANTHER" id="PTHR38248">
    <property type="entry name" value="FUNK1 6"/>
    <property type="match status" value="1"/>
</dbReference>
<name>A0A433QDI4_9FUNG</name>
<gene>
    <name evidence="3" type="ORF">BC938DRAFT_482662</name>
</gene>
<dbReference type="Pfam" id="PF17667">
    <property type="entry name" value="Pkinase_fungal"/>
    <property type="match status" value="1"/>
</dbReference>
<feature type="chain" id="PRO_5019223453" description="Fungal-type protein kinase domain-containing protein" evidence="1">
    <location>
        <begin position="21"/>
        <end position="111"/>
    </location>
</feature>
<feature type="signal peptide" evidence="1">
    <location>
        <begin position="1"/>
        <end position="20"/>
    </location>
</feature>
<reference evidence="3 4" key="1">
    <citation type="journal article" date="2018" name="New Phytol.">
        <title>Phylogenomics of Endogonaceae and evolution of mycorrhizas within Mucoromycota.</title>
        <authorList>
            <person name="Chang Y."/>
            <person name="Desiro A."/>
            <person name="Na H."/>
            <person name="Sandor L."/>
            <person name="Lipzen A."/>
            <person name="Clum A."/>
            <person name="Barry K."/>
            <person name="Grigoriev I.V."/>
            <person name="Martin F.M."/>
            <person name="Stajich J.E."/>
            <person name="Smith M.E."/>
            <person name="Bonito G."/>
            <person name="Spatafora J.W."/>
        </authorList>
    </citation>
    <scope>NUCLEOTIDE SEQUENCE [LARGE SCALE GENOMIC DNA]</scope>
    <source>
        <strain evidence="3 4">AD002</strain>
    </source>
</reference>
<feature type="domain" description="Fungal-type protein kinase" evidence="2">
    <location>
        <begin position="7"/>
        <end position="109"/>
    </location>
</feature>
<dbReference type="InterPro" id="IPR040976">
    <property type="entry name" value="Pkinase_fungal"/>
</dbReference>
<evidence type="ECO:0000313" key="3">
    <source>
        <dbReference type="EMBL" id="RUS27840.1"/>
    </source>
</evidence>
<accession>A0A433QDI4</accession>